<reference evidence="3 4" key="1">
    <citation type="submission" date="2021-03" db="EMBL/GenBank/DDBJ databases">
        <title>Glycomyces sp. nov., a novel actinomycete isolated from soil.</title>
        <authorList>
            <person name="Yang X."/>
            <person name="Xu X."/>
        </authorList>
    </citation>
    <scope>NUCLEOTIDE SEQUENCE [LARGE SCALE GENOMIC DNA]</scope>
    <source>
        <strain evidence="3 4">NEAU-S30</strain>
    </source>
</reference>
<comment type="caution">
    <text evidence="3">The sequence shown here is derived from an EMBL/GenBank/DDBJ whole genome shotgun (WGS) entry which is preliminary data.</text>
</comment>
<dbReference type="InterPro" id="IPR002575">
    <property type="entry name" value="Aminoglycoside_PTrfase"/>
</dbReference>
<evidence type="ECO:0000256" key="1">
    <source>
        <dbReference type="SAM" id="MobiDB-lite"/>
    </source>
</evidence>
<evidence type="ECO:0000259" key="2">
    <source>
        <dbReference type="Pfam" id="PF01636"/>
    </source>
</evidence>
<dbReference type="Proteomes" id="UP000681341">
    <property type="component" value="Unassembled WGS sequence"/>
</dbReference>
<dbReference type="InterPro" id="IPR011009">
    <property type="entry name" value="Kinase-like_dom_sf"/>
</dbReference>
<sequence>MIAETVGSLLGKTATAWRTPEFGLSGADRLVVTFRDGSAAFVKGATSEETAGWLPNEHRILGLLRGTGLSPEALGRQDDGTGHPLPVMEDLSDAYWPAAGVRHPSGGTSTLWRPGDIDVLRGTLDRLRRVPVPADLPRTPSRPGPQWPRVIELADRLVDAGVVIRGWLEANAETLTAVDAAADTALEPGTRLVHGDFRSDNVCIVGSVGERECRVVDWSHAGTGHELHDLVQLLPTLHLEAVRRHGRCASNPHPSSRGLPGRRCSAPVRSSSPIGSAACSSTSRRST</sequence>
<dbReference type="Gene3D" id="3.90.1200.10">
    <property type="match status" value="1"/>
</dbReference>
<dbReference type="SUPFAM" id="SSF56112">
    <property type="entry name" value="Protein kinase-like (PK-like)"/>
    <property type="match status" value="1"/>
</dbReference>
<evidence type="ECO:0000313" key="4">
    <source>
        <dbReference type="Proteomes" id="UP000681341"/>
    </source>
</evidence>
<feature type="region of interest" description="Disordered" evidence="1">
    <location>
        <begin position="247"/>
        <end position="287"/>
    </location>
</feature>
<organism evidence="3 4">
    <name type="scientific">Glycomyces niveus</name>
    <dbReference type="NCBI Taxonomy" id="2820287"/>
    <lineage>
        <taxon>Bacteria</taxon>
        <taxon>Bacillati</taxon>
        <taxon>Actinomycetota</taxon>
        <taxon>Actinomycetes</taxon>
        <taxon>Glycomycetales</taxon>
        <taxon>Glycomycetaceae</taxon>
        <taxon>Glycomyces</taxon>
    </lineage>
</organism>
<evidence type="ECO:0000313" key="3">
    <source>
        <dbReference type="EMBL" id="MBO3735011.1"/>
    </source>
</evidence>
<accession>A0ABS3U999</accession>
<dbReference type="RefSeq" id="WP_208498633.1">
    <property type="nucleotide sequence ID" value="NZ_JAGFNP010000012.1"/>
</dbReference>
<proteinExistence type="predicted"/>
<feature type="compositionally biased region" description="Low complexity" evidence="1">
    <location>
        <begin position="270"/>
        <end position="287"/>
    </location>
</feature>
<dbReference type="Pfam" id="PF01636">
    <property type="entry name" value="APH"/>
    <property type="match status" value="1"/>
</dbReference>
<gene>
    <name evidence="3" type="ORF">J5V16_19450</name>
</gene>
<dbReference type="EMBL" id="JAGFNP010000012">
    <property type="protein sequence ID" value="MBO3735011.1"/>
    <property type="molecule type" value="Genomic_DNA"/>
</dbReference>
<feature type="domain" description="Aminoglycoside phosphotransferase" evidence="2">
    <location>
        <begin position="25"/>
        <end position="234"/>
    </location>
</feature>
<keyword evidence="4" id="KW-1185">Reference proteome</keyword>
<name>A0ABS3U999_9ACTN</name>
<protein>
    <submittedName>
        <fullName evidence="3">Aminoglycoside phosphotransferase family protein</fullName>
    </submittedName>
</protein>